<comment type="caution">
    <text evidence="1">The sequence shown here is derived from an EMBL/GenBank/DDBJ whole genome shotgun (WGS) entry which is preliminary data.</text>
</comment>
<protein>
    <submittedName>
        <fullName evidence="1">Uncharacterized protein</fullName>
    </submittedName>
</protein>
<evidence type="ECO:0000313" key="2">
    <source>
        <dbReference type="Proteomes" id="UP000220797"/>
    </source>
</evidence>
<dbReference type="GeneID" id="39731625"/>
<dbReference type="Proteomes" id="UP000220797">
    <property type="component" value="Unassembled WGS sequence"/>
</dbReference>
<accession>A0A1J1GXZ7</accession>
<dbReference type="AlphaFoldDB" id="A0A1J1GXZ7"/>
<name>A0A1J1GXZ7_PLAGA</name>
<sequence length="570" mass="68042">MLLLINRIQKNLKIRKFKLIYYNNFSSCNYSDIYNKYENFLNIGNKKPDEIINLLNIINKEKRCDTELIKNITSHIYDFSDDFFCPQLIKVLENYVKLKYSDETLLGILCSRIDDIVSLKSCLRAKIMINIYKQLNFHHPLVKNPLLNLINENICHYKSELVSIIKNISYLHIDSFTSNNLINRIIVNYDYYDKDIFTIFESFSRLDEYNEAFVDLILKKIKKLEENDICCNFKNFLKFLSGYKRLGLTSNTYLHSQFEHKINNIKLLSPNNISYALLLMLSTKFQNESLFELLLINIENYVNNNNLEISEKKSLYFYDFSDNFFERKNKKENYFIEQRGNNKKRNTENNNDELIHHNNYESICNKYIFKYLPFHLLLLVLLNYDNKNIILHLLNICINEYIFFYDVSNLIKLLYSYTLLTVKNQVEKNEEIQKNIIIIFSALQNIYKSATISDYKILYDCFLYHQKIIEKNSKLKSMYDDLLYNECFSILPSSYSNLKFDEMEIIKCGSSSYLKDKDGTISIYLNKNDFFSSNDYKYDNLLLNVKFKIELLKNCNINNVKIIYKENILK</sequence>
<gene>
    <name evidence="1" type="ORF">PGAL8A_00309200</name>
</gene>
<proteinExistence type="predicted"/>
<dbReference type="VEuPathDB" id="PlasmoDB:PGAL8A_00309200"/>
<evidence type="ECO:0000313" key="1">
    <source>
        <dbReference type="EMBL" id="CRG95880.1"/>
    </source>
</evidence>
<dbReference type="OrthoDB" id="434697at2759"/>
<dbReference type="EMBL" id="CVMV01000045">
    <property type="protein sequence ID" value="CRG95880.1"/>
    <property type="molecule type" value="Genomic_DNA"/>
</dbReference>
<organism evidence="1 2">
    <name type="scientific">Plasmodium gallinaceum</name>
    <dbReference type="NCBI Taxonomy" id="5849"/>
    <lineage>
        <taxon>Eukaryota</taxon>
        <taxon>Sar</taxon>
        <taxon>Alveolata</taxon>
        <taxon>Apicomplexa</taxon>
        <taxon>Aconoidasida</taxon>
        <taxon>Haemosporida</taxon>
        <taxon>Plasmodiidae</taxon>
        <taxon>Plasmodium</taxon>
        <taxon>Plasmodium (Haemamoeba)</taxon>
    </lineage>
</organism>
<dbReference type="RefSeq" id="XP_028528688.1">
    <property type="nucleotide sequence ID" value="XM_028672102.1"/>
</dbReference>
<keyword evidence="2" id="KW-1185">Reference proteome</keyword>
<reference evidence="1" key="1">
    <citation type="submission" date="2015-04" db="EMBL/GenBank/DDBJ databases">
        <authorList>
            <consortium name="Pathogen Informatics"/>
        </authorList>
    </citation>
    <scope>NUCLEOTIDE SEQUENCE [LARGE SCALE GENOMIC DNA]</scope>
    <source>
        <strain evidence="1">8A</strain>
    </source>
</reference>